<dbReference type="EMBL" id="JBGCBD010000002">
    <property type="protein sequence ID" value="MEY9813648.1"/>
    <property type="molecule type" value="Genomic_DNA"/>
</dbReference>
<protein>
    <submittedName>
        <fullName evidence="1">Uncharacterized protein</fullName>
    </submittedName>
</protein>
<gene>
    <name evidence="1" type="ORF">RKD21_003905</name>
</gene>
<dbReference type="Proteomes" id="UP001565447">
    <property type="component" value="Unassembled WGS sequence"/>
</dbReference>
<proteinExistence type="predicted"/>
<evidence type="ECO:0000313" key="2">
    <source>
        <dbReference type="Proteomes" id="UP001565447"/>
    </source>
</evidence>
<sequence length="211" mass="23071">MRSRKAVLLVSDPWMDENAAIPPKDYNLVVPDGWFKLPLDPEARDRSIVALAERQFSGMDNAPHLKEQVMRELQKTAKDAYQAGGIELYLSTLTIGSLPLSSSLLVSFPMPGTMPSSANVHTVAETLRRSDADITLVTLTAAGRAVREFRTDAASPSTQLGNELPTTTVKYYVPIPAADEWLIMSFSTPLDPLAKQMVGLFDAVAGTLHWT</sequence>
<comment type="caution">
    <text evidence="1">The sequence shown here is derived from an EMBL/GenBank/DDBJ whole genome shotgun (WGS) entry which is preliminary data.</text>
</comment>
<keyword evidence="2" id="KW-1185">Reference proteome</keyword>
<name>A0ACC6UQ73_STRAO</name>
<organism evidence="1 2">
    <name type="scientific">Streptomyces albogriseolus</name>
    <dbReference type="NCBI Taxonomy" id="1887"/>
    <lineage>
        <taxon>Bacteria</taxon>
        <taxon>Bacillati</taxon>
        <taxon>Actinomycetota</taxon>
        <taxon>Actinomycetes</taxon>
        <taxon>Kitasatosporales</taxon>
        <taxon>Streptomycetaceae</taxon>
        <taxon>Streptomyces</taxon>
        <taxon>Streptomyces albogriseolus group</taxon>
    </lineage>
</organism>
<evidence type="ECO:0000313" key="1">
    <source>
        <dbReference type="EMBL" id="MEY9813648.1"/>
    </source>
</evidence>
<accession>A0ACC6UQ73</accession>
<reference evidence="1" key="1">
    <citation type="submission" date="2024-07" db="EMBL/GenBank/DDBJ databases">
        <title>Genome sequencing of plant associated microbes to promote plant fitness in Sorghum bicolor and Oryza sativa.</title>
        <authorList>
            <person name="Coleman-Derr D."/>
        </authorList>
    </citation>
    <scope>NUCLEOTIDE SEQUENCE</scope>
    <source>
        <strain evidence="1">SAI-173</strain>
    </source>
</reference>